<keyword evidence="3" id="KW-0804">Transcription</keyword>
<accession>A0AB33ZWD5</accession>
<gene>
    <name evidence="5" type="ORF">LJCM1025_10910</name>
</gene>
<keyword evidence="2" id="KW-0805">Transcription regulation</keyword>
<dbReference type="EMBL" id="BEXJ01000002">
    <property type="protein sequence ID" value="GBA96566.1"/>
    <property type="molecule type" value="Genomic_DNA"/>
</dbReference>
<dbReference type="Pfam" id="PF00126">
    <property type="entry name" value="HTH_1"/>
    <property type="match status" value="1"/>
</dbReference>
<dbReference type="InterPro" id="IPR036390">
    <property type="entry name" value="WH_DNA-bd_sf"/>
</dbReference>
<dbReference type="PANTHER" id="PTHR30126">
    <property type="entry name" value="HTH-TYPE TRANSCRIPTIONAL REGULATOR"/>
    <property type="match status" value="1"/>
</dbReference>
<proteinExistence type="inferred from homology"/>
<name>A0AB33ZWD5_LACGS</name>
<feature type="domain" description="HTH lysR-type" evidence="4">
    <location>
        <begin position="12"/>
        <end position="60"/>
    </location>
</feature>
<dbReference type="GO" id="GO:0003700">
    <property type="term" value="F:DNA-binding transcription factor activity"/>
    <property type="evidence" value="ECO:0007669"/>
    <property type="project" value="InterPro"/>
</dbReference>
<comment type="similarity">
    <text evidence="1">Belongs to the LysR transcriptional regulatory family.</text>
</comment>
<organism evidence="5 6">
    <name type="scientific">Lactobacillus gasseri</name>
    <dbReference type="NCBI Taxonomy" id="1596"/>
    <lineage>
        <taxon>Bacteria</taxon>
        <taxon>Bacillati</taxon>
        <taxon>Bacillota</taxon>
        <taxon>Bacilli</taxon>
        <taxon>Lactobacillales</taxon>
        <taxon>Lactobacillaceae</taxon>
        <taxon>Lactobacillus</taxon>
    </lineage>
</organism>
<comment type="caution">
    <text evidence="5">The sequence shown here is derived from an EMBL/GenBank/DDBJ whole genome shotgun (WGS) entry which is preliminary data.</text>
</comment>
<evidence type="ECO:0000313" key="6">
    <source>
        <dbReference type="Proteomes" id="UP000250668"/>
    </source>
</evidence>
<dbReference type="SUPFAM" id="SSF46785">
    <property type="entry name" value="Winged helix' DNA-binding domain"/>
    <property type="match status" value="1"/>
</dbReference>
<evidence type="ECO:0000259" key="4">
    <source>
        <dbReference type="PROSITE" id="PS50931"/>
    </source>
</evidence>
<sequence>MNNPEEIQHFIDVLIKEDSFVKAAKKLYISQPYLTQLIKRIESHLGTPIINRDKKPYSLTQAGLLYYQYLENVSYDKQQLNKKIARFFETKSASRDSAFRKFS</sequence>
<dbReference type="InterPro" id="IPR036388">
    <property type="entry name" value="WH-like_DNA-bd_sf"/>
</dbReference>
<protein>
    <recommendedName>
        <fullName evidence="4">HTH lysR-type domain-containing protein</fullName>
    </recommendedName>
</protein>
<dbReference type="Proteomes" id="UP000250668">
    <property type="component" value="Unassembled WGS sequence"/>
</dbReference>
<dbReference type="Gene3D" id="1.10.10.10">
    <property type="entry name" value="Winged helix-like DNA-binding domain superfamily/Winged helix DNA-binding domain"/>
    <property type="match status" value="1"/>
</dbReference>
<evidence type="ECO:0000256" key="3">
    <source>
        <dbReference type="ARBA" id="ARBA00023163"/>
    </source>
</evidence>
<evidence type="ECO:0000256" key="1">
    <source>
        <dbReference type="ARBA" id="ARBA00009437"/>
    </source>
</evidence>
<evidence type="ECO:0000256" key="2">
    <source>
        <dbReference type="ARBA" id="ARBA00023015"/>
    </source>
</evidence>
<dbReference type="PROSITE" id="PS50931">
    <property type="entry name" value="HTH_LYSR"/>
    <property type="match status" value="1"/>
</dbReference>
<reference evidence="5 6" key="1">
    <citation type="journal article" date="2018" name="Int. J. Syst. Evol. Microbiol.">
        <title>Lactobacillus paragasseri sp. nov., a sister taxon of Lactobacillus gasseri, based on whole-genome sequence analyses.</title>
        <authorList>
            <person name="Tanizawa Y."/>
            <person name="Tada I."/>
            <person name="Kobayashi H."/>
            <person name="Endo A."/>
            <person name="Maeno S."/>
            <person name="Toyoda A."/>
            <person name="Arita M."/>
            <person name="Nakamura Y."/>
            <person name="Sakamoto M."/>
            <person name="Ohkuma M."/>
            <person name="Tohno M."/>
        </authorList>
    </citation>
    <scope>NUCLEOTIDE SEQUENCE [LARGE SCALE GENOMIC DNA]</scope>
    <source>
        <strain evidence="5 6">JCM 1025</strain>
    </source>
</reference>
<dbReference type="PRINTS" id="PR00039">
    <property type="entry name" value="HTHLYSR"/>
</dbReference>
<dbReference type="InterPro" id="IPR000847">
    <property type="entry name" value="LysR_HTH_N"/>
</dbReference>
<evidence type="ECO:0000313" key="5">
    <source>
        <dbReference type="EMBL" id="GBA96566.1"/>
    </source>
</evidence>
<dbReference type="AlphaFoldDB" id="A0AB33ZWD5"/>
<dbReference type="PANTHER" id="PTHR30126:SF96">
    <property type="entry name" value="TRANSCRIPTIONAL REGULATORY PROTEIN, LYSR FAMILY"/>
    <property type="match status" value="1"/>
</dbReference>